<reference evidence="2 4" key="2">
    <citation type="journal article" date="2018" name="Plant J.">
        <title>The Physcomitrella patens chromosome-scale assembly reveals moss genome structure and evolution.</title>
        <authorList>
            <person name="Lang D."/>
            <person name="Ullrich K.K."/>
            <person name="Murat F."/>
            <person name="Fuchs J."/>
            <person name="Jenkins J."/>
            <person name="Haas F.B."/>
            <person name="Piednoel M."/>
            <person name="Gundlach H."/>
            <person name="Van Bel M."/>
            <person name="Meyberg R."/>
            <person name="Vives C."/>
            <person name="Morata J."/>
            <person name="Symeonidi A."/>
            <person name="Hiss M."/>
            <person name="Muchero W."/>
            <person name="Kamisugi Y."/>
            <person name="Saleh O."/>
            <person name="Blanc G."/>
            <person name="Decker E.L."/>
            <person name="van Gessel N."/>
            <person name="Grimwood J."/>
            <person name="Hayes R.D."/>
            <person name="Graham S.W."/>
            <person name="Gunter L.E."/>
            <person name="McDaniel S.F."/>
            <person name="Hoernstein S.N.W."/>
            <person name="Larsson A."/>
            <person name="Li F.W."/>
            <person name="Perroud P.F."/>
            <person name="Phillips J."/>
            <person name="Ranjan P."/>
            <person name="Rokshar D.S."/>
            <person name="Rothfels C.J."/>
            <person name="Schneider L."/>
            <person name="Shu S."/>
            <person name="Stevenson D.W."/>
            <person name="Thummler F."/>
            <person name="Tillich M."/>
            <person name="Villarreal Aguilar J.C."/>
            <person name="Widiez T."/>
            <person name="Wong G.K."/>
            <person name="Wymore A."/>
            <person name="Zhang Y."/>
            <person name="Zimmer A.D."/>
            <person name="Quatrano R.S."/>
            <person name="Mayer K.F.X."/>
            <person name="Goodstein D."/>
            <person name="Casacuberta J.M."/>
            <person name="Vandepoele K."/>
            <person name="Reski R."/>
            <person name="Cuming A.C."/>
            <person name="Tuskan G.A."/>
            <person name="Maumus F."/>
            <person name="Salse J."/>
            <person name="Schmutz J."/>
            <person name="Rensing S.A."/>
        </authorList>
    </citation>
    <scope>NUCLEOTIDE SEQUENCE [LARGE SCALE GENOMIC DNA]</scope>
    <source>
        <strain evidence="3 4">cv. Gransden 2004</strain>
    </source>
</reference>
<feature type="compositionally biased region" description="Basic and acidic residues" evidence="1">
    <location>
        <begin position="12"/>
        <end position="22"/>
    </location>
</feature>
<evidence type="ECO:0000313" key="2">
    <source>
        <dbReference type="EMBL" id="PNR37856.1"/>
    </source>
</evidence>
<protein>
    <submittedName>
        <fullName evidence="2 3">Uncharacterized protein</fullName>
    </submittedName>
</protein>
<dbReference type="InParanoid" id="A0A2K1J8K7"/>
<reference evidence="3" key="3">
    <citation type="submission" date="2020-12" db="UniProtKB">
        <authorList>
            <consortium name="EnsemblPlants"/>
        </authorList>
    </citation>
    <scope>IDENTIFICATION</scope>
</reference>
<feature type="compositionally biased region" description="Basic residues" evidence="1">
    <location>
        <begin position="1"/>
        <end position="11"/>
    </location>
</feature>
<dbReference type="Gramene" id="Pp3c16_14261V3.1">
    <property type="protein sequence ID" value="PAC:32986284.CDS.1"/>
    <property type="gene ID" value="Pp3c16_14261"/>
</dbReference>
<evidence type="ECO:0000313" key="4">
    <source>
        <dbReference type="Proteomes" id="UP000006727"/>
    </source>
</evidence>
<dbReference type="EMBL" id="ABEU02000016">
    <property type="protein sequence ID" value="PNR37856.1"/>
    <property type="molecule type" value="Genomic_DNA"/>
</dbReference>
<dbReference type="EnsemblPlants" id="Pp3c16_14261V3.1">
    <property type="protein sequence ID" value="PAC:32986284.CDS.1"/>
    <property type="gene ID" value="Pp3c16_14261"/>
</dbReference>
<proteinExistence type="predicted"/>
<name>A0A2K1J8K7_PHYPA</name>
<evidence type="ECO:0000256" key="1">
    <source>
        <dbReference type="SAM" id="MobiDB-lite"/>
    </source>
</evidence>
<gene>
    <name evidence="2" type="ORF">PHYPA_020965</name>
</gene>
<sequence length="79" mass="8816">MFRRCRPRVGARKREGGEHSSRDTSAALERSLVGSDERGVLIWHPACRKSGIHLLFNGKLGTRPSVGPCCTDYVETDFQ</sequence>
<keyword evidence="4" id="KW-1185">Reference proteome</keyword>
<feature type="region of interest" description="Disordered" evidence="1">
    <location>
        <begin position="1"/>
        <end position="29"/>
    </location>
</feature>
<evidence type="ECO:0000313" key="3">
    <source>
        <dbReference type="EnsemblPlants" id="PAC:32986284.CDS.1"/>
    </source>
</evidence>
<dbReference type="AlphaFoldDB" id="A0A2K1J8K7"/>
<accession>A0A2K1J8K7</accession>
<dbReference type="Proteomes" id="UP000006727">
    <property type="component" value="Chromosome 16"/>
</dbReference>
<organism evidence="2">
    <name type="scientific">Physcomitrium patens</name>
    <name type="common">Spreading-leaved earth moss</name>
    <name type="synonym">Physcomitrella patens</name>
    <dbReference type="NCBI Taxonomy" id="3218"/>
    <lineage>
        <taxon>Eukaryota</taxon>
        <taxon>Viridiplantae</taxon>
        <taxon>Streptophyta</taxon>
        <taxon>Embryophyta</taxon>
        <taxon>Bryophyta</taxon>
        <taxon>Bryophytina</taxon>
        <taxon>Bryopsida</taxon>
        <taxon>Funariidae</taxon>
        <taxon>Funariales</taxon>
        <taxon>Funariaceae</taxon>
        <taxon>Physcomitrium</taxon>
    </lineage>
</organism>
<reference evidence="2 4" key="1">
    <citation type="journal article" date="2008" name="Science">
        <title>The Physcomitrella genome reveals evolutionary insights into the conquest of land by plants.</title>
        <authorList>
            <person name="Rensing S."/>
            <person name="Lang D."/>
            <person name="Zimmer A."/>
            <person name="Terry A."/>
            <person name="Salamov A."/>
            <person name="Shapiro H."/>
            <person name="Nishiyama T."/>
            <person name="Perroud P.-F."/>
            <person name="Lindquist E."/>
            <person name="Kamisugi Y."/>
            <person name="Tanahashi T."/>
            <person name="Sakakibara K."/>
            <person name="Fujita T."/>
            <person name="Oishi K."/>
            <person name="Shin-I T."/>
            <person name="Kuroki Y."/>
            <person name="Toyoda A."/>
            <person name="Suzuki Y."/>
            <person name="Hashimoto A."/>
            <person name="Yamaguchi K."/>
            <person name="Sugano A."/>
            <person name="Kohara Y."/>
            <person name="Fujiyama A."/>
            <person name="Anterola A."/>
            <person name="Aoki S."/>
            <person name="Ashton N."/>
            <person name="Barbazuk W.B."/>
            <person name="Barker E."/>
            <person name="Bennetzen J."/>
            <person name="Bezanilla M."/>
            <person name="Blankenship R."/>
            <person name="Cho S.H."/>
            <person name="Dutcher S."/>
            <person name="Estelle M."/>
            <person name="Fawcett J.A."/>
            <person name="Gundlach H."/>
            <person name="Hanada K."/>
            <person name="Heyl A."/>
            <person name="Hicks K.A."/>
            <person name="Hugh J."/>
            <person name="Lohr M."/>
            <person name="Mayer K."/>
            <person name="Melkozernov A."/>
            <person name="Murata T."/>
            <person name="Nelson D."/>
            <person name="Pils B."/>
            <person name="Prigge M."/>
            <person name="Reiss B."/>
            <person name="Renner T."/>
            <person name="Rombauts S."/>
            <person name="Rushton P."/>
            <person name="Sanderfoot A."/>
            <person name="Schween G."/>
            <person name="Shiu S.-H."/>
            <person name="Stueber K."/>
            <person name="Theodoulou F.L."/>
            <person name="Tu H."/>
            <person name="Van de Peer Y."/>
            <person name="Verrier P.J."/>
            <person name="Waters E."/>
            <person name="Wood A."/>
            <person name="Yang L."/>
            <person name="Cove D."/>
            <person name="Cuming A."/>
            <person name="Hasebe M."/>
            <person name="Lucas S."/>
            <person name="Mishler D.B."/>
            <person name="Reski R."/>
            <person name="Grigoriev I."/>
            <person name="Quatrano R.S."/>
            <person name="Boore J.L."/>
        </authorList>
    </citation>
    <scope>NUCLEOTIDE SEQUENCE [LARGE SCALE GENOMIC DNA]</scope>
    <source>
        <strain evidence="3 4">cv. Gransden 2004</strain>
    </source>
</reference>